<dbReference type="Proteomes" id="UP001287356">
    <property type="component" value="Unassembled WGS sequence"/>
</dbReference>
<name>A0AAE0K6S9_9PEZI</name>
<dbReference type="SUPFAM" id="SSF52540">
    <property type="entry name" value="P-loop containing nucleoside triphosphate hydrolases"/>
    <property type="match status" value="1"/>
</dbReference>
<protein>
    <submittedName>
        <fullName evidence="1">Uncharacterized protein</fullName>
    </submittedName>
</protein>
<sequence>MASESKTLAVLGQSGAGKTTLMGRLLYIGGGIGFHTYDQLTKAGSSYIHVAPLFEKCGLAKTFYTTSGAVTIIDTSSFRGVDLHPSRE</sequence>
<organism evidence="1 2">
    <name type="scientific">Lasiosphaeria ovina</name>
    <dbReference type="NCBI Taxonomy" id="92902"/>
    <lineage>
        <taxon>Eukaryota</taxon>
        <taxon>Fungi</taxon>
        <taxon>Dikarya</taxon>
        <taxon>Ascomycota</taxon>
        <taxon>Pezizomycotina</taxon>
        <taxon>Sordariomycetes</taxon>
        <taxon>Sordariomycetidae</taxon>
        <taxon>Sordariales</taxon>
        <taxon>Lasiosphaeriaceae</taxon>
        <taxon>Lasiosphaeria</taxon>
    </lineage>
</organism>
<dbReference type="AlphaFoldDB" id="A0AAE0K6S9"/>
<dbReference type="EMBL" id="JAULSN010000005">
    <property type="protein sequence ID" value="KAK3371253.1"/>
    <property type="molecule type" value="Genomic_DNA"/>
</dbReference>
<reference evidence="1" key="2">
    <citation type="submission" date="2023-06" db="EMBL/GenBank/DDBJ databases">
        <authorList>
            <consortium name="Lawrence Berkeley National Laboratory"/>
            <person name="Haridas S."/>
            <person name="Hensen N."/>
            <person name="Bonometti L."/>
            <person name="Westerberg I."/>
            <person name="Brannstrom I.O."/>
            <person name="Guillou S."/>
            <person name="Cros-Aarteil S."/>
            <person name="Calhoun S."/>
            <person name="Kuo A."/>
            <person name="Mondo S."/>
            <person name="Pangilinan J."/>
            <person name="Riley R."/>
            <person name="Labutti K."/>
            <person name="Andreopoulos B."/>
            <person name="Lipzen A."/>
            <person name="Chen C."/>
            <person name="Yanf M."/>
            <person name="Daum C."/>
            <person name="Ng V."/>
            <person name="Clum A."/>
            <person name="Steindorff A."/>
            <person name="Ohm R."/>
            <person name="Martin F."/>
            <person name="Silar P."/>
            <person name="Natvig D."/>
            <person name="Lalanne C."/>
            <person name="Gautier V."/>
            <person name="Ament-Velasquez S.L."/>
            <person name="Kruys A."/>
            <person name="Hutchinson M.I."/>
            <person name="Powell A.J."/>
            <person name="Barry K."/>
            <person name="Miller A.N."/>
            <person name="Grigoriev I.V."/>
            <person name="Debuchy R."/>
            <person name="Gladieux P."/>
            <person name="Thoren M.H."/>
            <person name="Johannesson H."/>
        </authorList>
    </citation>
    <scope>NUCLEOTIDE SEQUENCE</scope>
    <source>
        <strain evidence="1">CBS 958.72</strain>
    </source>
</reference>
<dbReference type="InterPro" id="IPR027417">
    <property type="entry name" value="P-loop_NTPase"/>
</dbReference>
<gene>
    <name evidence="1" type="ORF">B0T24DRAFT_680359</name>
</gene>
<keyword evidence="2" id="KW-1185">Reference proteome</keyword>
<comment type="caution">
    <text evidence="1">The sequence shown here is derived from an EMBL/GenBank/DDBJ whole genome shotgun (WGS) entry which is preliminary data.</text>
</comment>
<proteinExistence type="predicted"/>
<evidence type="ECO:0000313" key="2">
    <source>
        <dbReference type="Proteomes" id="UP001287356"/>
    </source>
</evidence>
<evidence type="ECO:0000313" key="1">
    <source>
        <dbReference type="EMBL" id="KAK3371253.1"/>
    </source>
</evidence>
<accession>A0AAE0K6S9</accession>
<reference evidence="1" key="1">
    <citation type="journal article" date="2023" name="Mol. Phylogenet. Evol.">
        <title>Genome-scale phylogeny and comparative genomics of the fungal order Sordariales.</title>
        <authorList>
            <person name="Hensen N."/>
            <person name="Bonometti L."/>
            <person name="Westerberg I."/>
            <person name="Brannstrom I.O."/>
            <person name="Guillou S."/>
            <person name="Cros-Aarteil S."/>
            <person name="Calhoun S."/>
            <person name="Haridas S."/>
            <person name="Kuo A."/>
            <person name="Mondo S."/>
            <person name="Pangilinan J."/>
            <person name="Riley R."/>
            <person name="LaButti K."/>
            <person name="Andreopoulos B."/>
            <person name="Lipzen A."/>
            <person name="Chen C."/>
            <person name="Yan M."/>
            <person name="Daum C."/>
            <person name="Ng V."/>
            <person name="Clum A."/>
            <person name="Steindorff A."/>
            <person name="Ohm R.A."/>
            <person name="Martin F."/>
            <person name="Silar P."/>
            <person name="Natvig D.O."/>
            <person name="Lalanne C."/>
            <person name="Gautier V."/>
            <person name="Ament-Velasquez S.L."/>
            <person name="Kruys A."/>
            <person name="Hutchinson M.I."/>
            <person name="Powell A.J."/>
            <person name="Barry K."/>
            <person name="Miller A.N."/>
            <person name="Grigoriev I.V."/>
            <person name="Debuchy R."/>
            <person name="Gladieux P."/>
            <person name="Hiltunen Thoren M."/>
            <person name="Johannesson H."/>
        </authorList>
    </citation>
    <scope>NUCLEOTIDE SEQUENCE</scope>
    <source>
        <strain evidence="1">CBS 958.72</strain>
    </source>
</reference>